<evidence type="ECO:0000256" key="3">
    <source>
        <dbReference type="ARBA" id="ARBA00023002"/>
    </source>
</evidence>
<dbReference type="PANTHER" id="PTHR47947:SF25">
    <property type="entry name" value="DIMETHYLNONATRIENE SYNTHASE"/>
    <property type="match status" value="1"/>
</dbReference>
<accession>A0A6A1WMQ0</accession>
<proteinExistence type="predicted"/>
<dbReference type="InterPro" id="IPR002401">
    <property type="entry name" value="Cyt_P450_E_grp-I"/>
</dbReference>
<evidence type="ECO:0000256" key="2">
    <source>
        <dbReference type="ARBA" id="ARBA00022723"/>
    </source>
</evidence>
<dbReference type="OrthoDB" id="507451at2759"/>
<comment type="caution">
    <text evidence="6">The sequence shown here is derived from an EMBL/GenBank/DDBJ whole genome shotgun (WGS) entry which is preliminary data.</text>
</comment>
<dbReference type="Proteomes" id="UP000516437">
    <property type="component" value="Chromosome 2"/>
</dbReference>
<dbReference type="InterPro" id="IPR036396">
    <property type="entry name" value="Cyt_P450_sf"/>
</dbReference>
<dbReference type="EMBL" id="RXIC02000020">
    <property type="protein sequence ID" value="KAB1224090.1"/>
    <property type="molecule type" value="Genomic_DNA"/>
</dbReference>
<dbReference type="AlphaFoldDB" id="A0A6A1WMQ0"/>
<reference evidence="6 7" key="1">
    <citation type="journal article" date="2019" name="Plant Biotechnol. J.">
        <title>The red bayberry genome and genetic basis of sex determination.</title>
        <authorList>
            <person name="Jia H.M."/>
            <person name="Jia H.J."/>
            <person name="Cai Q.L."/>
            <person name="Wang Y."/>
            <person name="Zhao H.B."/>
            <person name="Yang W.F."/>
            <person name="Wang G.Y."/>
            <person name="Li Y.H."/>
            <person name="Zhan D.L."/>
            <person name="Shen Y.T."/>
            <person name="Niu Q.F."/>
            <person name="Chang L."/>
            <person name="Qiu J."/>
            <person name="Zhao L."/>
            <person name="Xie H.B."/>
            <person name="Fu W.Y."/>
            <person name="Jin J."/>
            <person name="Li X.W."/>
            <person name="Jiao Y."/>
            <person name="Zhou C.C."/>
            <person name="Tu T."/>
            <person name="Chai C.Y."/>
            <person name="Gao J.L."/>
            <person name="Fan L.J."/>
            <person name="van de Weg E."/>
            <person name="Wang J.Y."/>
            <person name="Gao Z.S."/>
        </authorList>
    </citation>
    <scope>NUCLEOTIDE SEQUENCE [LARGE SCALE GENOMIC DNA]</scope>
    <source>
        <tissue evidence="6">Leaves</tissue>
    </source>
</reference>
<keyword evidence="5" id="KW-0503">Monooxygenase</keyword>
<evidence type="ECO:0000256" key="5">
    <source>
        <dbReference type="ARBA" id="ARBA00023033"/>
    </source>
</evidence>
<dbReference type="InterPro" id="IPR050651">
    <property type="entry name" value="Plant_Cytochrome_P450_Monoox"/>
</dbReference>
<evidence type="ECO:0000256" key="1">
    <source>
        <dbReference type="ARBA" id="ARBA00022617"/>
    </source>
</evidence>
<dbReference type="GO" id="GO:0004497">
    <property type="term" value="F:monooxygenase activity"/>
    <property type="evidence" value="ECO:0007669"/>
    <property type="project" value="UniProtKB-KW"/>
</dbReference>
<protein>
    <submittedName>
        <fullName evidence="6">Cytochrome P450 82G1</fullName>
    </submittedName>
</protein>
<dbReference type="GO" id="GO:0016705">
    <property type="term" value="F:oxidoreductase activity, acting on paired donors, with incorporation or reduction of molecular oxygen"/>
    <property type="evidence" value="ECO:0007669"/>
    <property type="project" value="InterPro"/>
</dbReference>
<dbReference type="PANTHER" id="PTHR47947">
    <property type="entry name" value="CYTOCHROME P450 82C3-RELATED"/>
    <property type="match status" value="1"/>
</dbReference>
<dbReference type="PRINTS" id="PR00463">
    <property type="entry name" value="EP450I"/>
</dbReference>
<name>A0A6A1WMQ0_9ROSI</name>
<evidence type="ECO:0000256" key="4">
    <source>
        <dbReference type="ARBA" id="ARBA00023004"/>
    </source>
</evidence>
<dbReference type="InterPro" id="IPR001128">
    <property type="entry name" value="Cyt_P450"/>
</dbReference>
<dbReference type="Gene3D" id="1.10.630.10">
    <property type="entry name" value="Cytochrome P450"/>
    <property type="match status" value="1"/>
</dbReference>
<keyword evidence="1" id="KW-0349">Heme</keyword>
<gene>
    <name evidence="6" type="ORF">CJ030_MR2G021722</name>
</gene>
<dbReference type="GO" id="GO:0020037">
    <property type="term" value="F:heme binding"/>
    <property type="evidence" value="ECO:0007669"/>
    <property type="project" value="InterPro"/>
</dbReference>
<keyword evidence="3" id="KW-0560">Oxidoreductase</keyword>
<sequence length="221" mass="24560">MILILTGAGSTSVALTWAISLLLNNPSVLKAAQKELDIQVGKDKWVQESDIKNLNYLQAIVKETMRIYPPGPVTGLREAMEDCTIGGYHVSKGTQLIINIWKLQRDPRVWSNPTEFQPESSGRRSCPGITFGLQVVHLALARVLQGFDIATVGGRKVDMREGLGIPYPRHPLKLCSSPAFQWSSIINCFEASTLTQGYYVRCNSQYLQGKMFKKLPYTSGN</sequence>
<dbReference type="Pfam" id="PF00067">
    <property type="entry name" value="p450"/>
    <property type="match status" value="1"/>
</dbReference>
<dbReference type="PRINTS" id="PR00385">
    <property type="entry name" value="P450"/>
</dbReference>
<keyword evidence="7" id="KW-1185">Reference proteome</keyword>
<evidence type="ECO:0000313" key="6">
    <source>
        <dbReference type="EMBL" id="KAB1224090.1"/>
    </source>
</evidence>
<dbReference type="SUPFAM" id="SSF48264">
    <property type="entry name" value="Cytochrome P450"/>
    <property type="match status" value="1"/>
</dbReference>
<dbReference type="GO" id="GO:0005506">
    <property type="term" value="F:iron ion binding"/>
    <property type="evidence" value="ECO:0007669"/>
    <property type="project" value="InterPro"/>
</dbReference>
<keyword evidence="2" id="KW-0479">Metal-binding</keyword>
<evidence type="ECO:0000313" key="7">
    <source>
        <dbReference type="Proteomes" id="UP000516437"/>
    </source>
</evidence>
<dbReference type="GO" id="GO:0046246">
    <property type="term" value="P:terpene biosynthetic process"/>
    <property type="evidence" value="ECO:0007669"/>
    <property type="project" value="TreeGrafter"/>
</dbReference>
<keyword evidence="4" id="KW-0408">Iron</keyword>
<organism evidence="6 7">
    <name type="scientific">Morella rubra</name>
    <name type="common">Chinese bayberry</name>
    <dbReference type="NCBI Taxonomy" id="262757"/>
    <lineage>
        <taxon>Eukaryota</taxon>
        <taxon>Viridiplantae</taxon>
        <taxon>Streptophyta</taxon>
        <taxon>Embryophyta</taxon>
        <taxon>Tracheophyta</taxon>
        <taxon>Spermatophyta</taxon>
        <taxon>Magnoliopsida</taxon>
        <taxon>eudicotyledons</taxon>
        <taxon>Gunneridae</taxon>
        <taxon>Pentapetalae</taxon>
        <taxon>rosids</taxon>
        <taxon>fabids</taxon>
        <taxon>Fagales</taxon>
        <taxon>Myricaceae</taxon>
        <taxon>Morella</taxon>
    </lineage>
</organism>